<feature type="domain" description="Large ribosomal subunit protein bL12 oligomerization" evidence="5">
    <location>
        <begin position="16"/>
        <end position="68"/>
    </location>
</feature>
<reference evidence="6" key="1">
    <citation type="submission" date="2020-05" db="EMBL/GenBank/DDBJ databases">
        <title>Phylogenomic resolution of chytrid fungi.</title>
        <authorList>
            <person name="Stajich J.E."/>
            <person name="Amses K."/>
            <person name="Simmons R."/>
            <person name="Seto K."/>
            <person name="Myers J."/>
            <person name="Bonds A."/>
            <person name="Quandt C.A."/>
            <person name="Barry K."/>
            <person name="Liu P."/>
            <person name="Grigoriev I."/>
            <person name="Longcore J.E."/>
            <person name="James T.Y."/>
        </authorList>
    </citation>
    <scope>NUCLEOTIDE SEQUENCE</scope>
    <source>
        <strain evidence="6">JEL0513</strain>
    </source>
</reference>
<dbReference type="SUPFAM" id="SSF48300">
    <property type="entry name" value="Ribosomal protein L7/12, oligomerisation (N-terminal) domain"/>
    <property type="match status" value="1"/>
</dbReference>
<dbReference type="Gene3D" id="1.20.5.710">
    <property type="entry name" value="Single helix bin"/>
    <property type="match status" value="1"/>
</dbReference>
<dbReference type="GO" id="GO:0003729">
    <property type="term" value="F:mRNA binding"/>
    <property type="evidence" value="ECO:0007669"/>
    <property type="project" value="TreeGrafter"/>
</dbReference>
<dbReference type="EMBL" id="JADGJH010001034">
    <property type="protein sequence ID" value="KAJ3119668.1"/>
    <property type="molecule type" value="Genomic_DNA"/>
</dbReference>
<sequence length="150" mass="15953">CFSVGIISRNAAAAPKIIEIVDKIQTLTLIETAALVQELKTRLNIQDIALPAAIAAPVVAAPAAAAAAAPVAEEKAPEQTEFKVRLEKFDAAAKAKIIREVKNIIPGANLVEAKKFVESVPKVLKENVPKEEAEKLKKLLEDLGATVVLE</sequence>
<evidence type="ECO:0008006" key="8">
    <source>
        <dbReference type="Google" id="ProtNLM"/>
    </source>
</evidence>
<keyword evidence="7" id="KW-1185">Reference proteome</keyword>
<dbReference type="PANTHER" id="PTHR45987:SF4">
    <property type="entry name" value="LARGE RIBOSOMAL SUBUNIT PROTEIN BL12M"/>
    <property type="match status" value="1"/>
</dbReference>
<name>A0AAD5T1A3_9FUNG</name>
<evidence type="ECO:0000256" key="3">
    <source>
        <dbReference type="ARBA" id="ARBA00023274"/>
    </source>
</evidence>
<dbReference type="AlphaFoldDB" id="A0AAD5T1A3"/>
<dbReference type="GO" id="GO:0005762">
    <property type="term" value="C:mitochondrial large ribosomal subunit"/>
    <property type="evidence" value="ECO:0007669"/>
    <property type="project" value="TreeGrafter"/>
</dbReference>
<protein>
    <recommendedName>
        <fullName evidence="8">ClpS-like protein</fullName>
    </recommendedName>
</protein>
<dbReference type="Pfam" id="PF16320">
    <property type="entry name" value="Ribosomal_L12_N"/>
    <property type="match status" value="1"/>
</dbReference>
<dbReference type="PANTHER" id="PTHR45987">
    <property type="entry name" value="39S RIBOSOMAL PROTEIN L12"/>
    <property type="match status" value="1"/>
</dbReference>
<keyword evidence="2" id="KW-0689">Ribosomal protein</keyword>
<evidence type="ECO:0000313" key="6">
    <source>
        <dbReference type="EMBL" id="KAJ3119668.1"/>
    </source>
</evidence>
<evidence type="ECO:0000256" key="1">
    <source>
        <dbReference type="ARBA" id="ARBA00007197"/>
    </source>
</evidence>
<proteinExistence type="inferred from homology"/>
<dbReference type="InterPro" id="IPR014719">
    <property type="entry name" value="Ribosomal_bL12_C/ClpS-like"/>
</dbReference>
<feature type="non-terminal residue" evidence="6">
    <location>
        <position position="1"/>
    </location>
</feature>
<dbReference type="Pfam" id="PF00542">
    <property type="entry name" value="Ribosomal_L12"/>
    <property type="match status" value="1"/>
</dbReference>
<accession>A0AAD5T1A3</accession>
<feature type="domain" description="Large ribosomal subunit protein bL12 C-terminal" evidence="4">
    <location>
        <begin position="82"/>
        <end position="149"/>
    </location>
</feature>
<dbReference type="InterPro" id="IPR000206">
    <property type="entry name" value="Ribosomal_bL12"/>
</dbReference>
<dbReference type="Gene3D" id="3.30.1390.10">
    <property type="match status" value="1"/>
</dbReference>
<dbReference type="GO" id="GO:0006412">
    <property type="term" value="P:translation"/>
    <property type="evidence" value="ECO:0007669"/>
    <property type="project" value="InterPro"/>
</dbReference>
<evidence type="ECO:0000259" key="4">
    <source>
        <dbReference type="Pfam" id="PF00542"/>
    </source>
</evidence>
<dbReference type="Proteomes" id="UP001211907">
    <property type="component" value="Unassembled WGS sequence"/>
</dbReference>
<dbReference type="GO" id="GO:0003735">
    <property type="term" value="F:structural constituent of ribosome"/>
    <property type="evidence" value="ECO:0007669"/>
    <property type="project" value="InterPro"/>
</dbReference>
<organism evidence="6 7">
    <name type="scientific">Physocladia obscura</name>
    <dbReference type="NCBI Taxonomy" id="109957"/>
    <lineage>
        <taxon>Eukaryota</taxon>
        <taxon>Fungi</taxon>
        <taxon>Fungi incertae sedis</taxon>
        <taxon>Chytridiomycota</taxon>
        <taxon>Chytridiomycota incertae sedis</taxon>
        <taxon>Chytridiomycetes</taxon>
        <taxon>Chytridiales</taxon>
        <taxon>Chytriomycetaceae</taxon>
        <taxon>Physocladia</taxon>
    </lineage>
</organism>
<evidence type="ECO:0000259" key="5">
    <source>
        <dbReference type="Pfam" id="PF16320"/>
    </source>
</evidence>
<keyword evidence="3" id="KW-0687">Ribonucleoprotein</keyword>
<evidence type="ECO:0000313" key="7">
    <source>
        <dbReference type="Proteomes" id="UP001211907"/>
    </source>
</evidence>
<comment type="caution">
    <text evidence="6">The sequence shown here is derived from an EMBL/GenBank/DDBJ whole genome shotgun (WGS) entry which is preliminary data.</text>
</comment>
<dbReference type="InterPro" id="IPR008932">
    <property type="entry name" value="Ribosomal_bL12_oligo"/>
</dbReference>
<dbReference type="SUPFAM" id="SSF54736">
    <property type="entry name" value="ClpS-like"/>
    <property type="match status" value="1"/>
</dbReference>
<dbReference type="CDD" id="cd00387">
    <property type="entry name" value="Ribosomal_L7_L12"/>
    <property type="match status" value="1"/>
</dbReference>
<dbReference type="InterPro" id="IPR013823">
    <property type="entry name" value="Ribosomal_bL12_C"/>
</dbReference>
<gene>
    <name evidence="6" type="ORF">HK100_000199</name>
</gene>
<dbReference type="HAMAP" id="MF_00368">
    <property type="entry name" value="Ribosomal_bL12"/>
    <property type="match status" value="1"/>
</dbReference>
<dbReference type="FunFam" id="3.30.1390.10:FF:000001">
    <property type="entry name" value="50S ribosomal protein L7/L12"/>
    <property type="match status" value="1"/>
</dbReference>
<dbReference type="InterPro" id="IPR036235">
    <property type="entry name" value="Ribosomal_bL12_oligo_N_sf"/>
</dbReference>
<comment type="similarity">
    <text evidence="1">Belongs to the bacterial ribosomal protein bL12 family.</text>
</comment>
<evidence type="ECO:0000256" key="2">
    <source>
        <dbReference type="ARBA" id="ARBA00022980"/>
    </source>
</evidence>